<dbReference type="InterPro" id="IPR005490">
    <property type="entry name" value="LD_TPept_cat_dom"/>
</dbReference>
<dbReference type="GO" id="GO:0071555">
    <property type="term" value="P:cell wall organization"/>
    <property type="evidence" value="ECO:0007669"/>
    <property type="project" value="UniProtKB-UniRule"/>
</dbReference>
<evidence type="ECO:0000256" key="5">
    <source>
        <dbReference type="ARBA" id="ARBA00022801"/>
    </source>
</evidence>
<dbReference type="GO" id="GO:0008360">
    <property type="term" value="P:regulation of cell shape"/>
    <property type="evidence" value="ECO:0007669"/>
    <property type="project" value="UniProtKB-UniRule"/>
</dbReference>
<dbReference type="EMBL" id="BMHQ01000015">
    <property type="protein sequence ID" value="GGE27772.1"/>
    <property type="molecule type" value="Genomic_DNA"/>
</dbReference>
<dbReference type="AlphaFoldDB" id="A0A8J2YE89"/>
<dbReference type="InterPro" id="IPR036366">
    <property type="entry name" value="PGBDSf"/>
</dbReference>
<evidence type="ECO:0000256" key="8">
    <source>
        <dbReference type="ARBA" id="ARBA00023316"/>
    </source>
</evidence>
<dbReference type="InterPro" id="IPR036365">
    <property type="entry name" value="PGBD-like_sf"/>
</dbReference>
<comment type="similarity">
    <text evidence="2">Belongs to the YkuD family.</text>
</comment>
<comment type="caution">
    <text evidence="12">The sequence shown here is derived from an EMBL/GenBank/DDBJ whole genome shotgun (WGS) entry which is preliminary data.</text>
</comment>
<dbReference type="GO" id="GO:0018104">
    <property type="term" value="P:peptidoglycan-protein cross-linking"/>
    <property type="evidence" value="ECO:0007669"/>
    <property type="project" value="TreeGrafter"/>
</dbReference>
<reference evidence="12" key="1">
    <citation type="journal article" date="2014" name="Int. J. Syst. Evol. Microbiol.">
        <title>Complete genome sequence of Corynebacterium casei LMG S-19264T (=DSM 44701T), isolated from a smear-ripened cheese.</title>
        <authorList>
            <consortium name="US DOE Joint Genome Institute (JGI-PGF)"/>
            <person name="Walter F."/>
            <person name="Albersmeier A."/>
            <person name="Kalinowski J."/>
            <person name="Ruckert C."/>
        </authorList>
    </citation>
    <scope>NUCLEOTIDE SEQUENCE</scope>
    <source>
        <strain evidence="12">CGMCC 1.15179</strain>
    </source>
</reference>
<feature type="active site" description="Proton donor/acceptor" evidence="9">
    <location>
        <position position="103"/>
    </location>
</feature>
<evidence type="ECO:0000256" key="1">
    <source>
        <dbReference type="ARBA" id="ARBA00004752"/>
    </source>
</evidence>
<feature type="active site" description="Nucleophile" evidence="9">
    <location>
        <position position="119"/>
    </location>
</feature>
<dbReference type="Proteomes" id="UP000625210">
    <property type="component" value="Unassembled WGS sequence"/>
</dbReference>
<gene>
    <name evidence="12" type="ORF">GCM10011571_32430</name>
</gene>
<keyword evidence="7 9" id="KW-0573">Peptidoglycan synthesis</keyword>
<keyword evidence="8 9" id="KW-0961">Cell wall biogenesis/degradation</keyword>
<evidence type="ECO:0000256" key="4">
    <source>
        <dbReference type="ARBA" id="ARBA00022679"/>
    </source>
</evidence>
<keyword evidence="5" id="KW-0378">Hydrolase</keyword>
<evidence type="ECO:0000256" key="7">
    <source>
        <dbReference type="ARBA" id="ARBA00022984"/>
    </source>
</evidence>
<dbReference type="CDD" id="cd16913">
    <property type="entry name" value="YkuD_like"/>
    <property type="match status" value="1"/>
</dbReference>
<dbReference type="Pfam" id="PF01471">
    <property type="entry name" value="PG_binding_1"/>
    <property type="match status" value="1"/>
</dbReference>
<evidence type="ECO:0000256" key="2">
    <source>
        <dbReference type="ARBA" id="ARBA00005992"/>
    </source>
</evidence>
<evidence type="ECO:0000313" key="13">
    <source>
        <dbReference type="Proteomes" id="UP000625210"/>
    </source>
</evidence>
<dbReference type="InterPro" id="IPR038063">
    <property type="entry name" value="Transpep_catalytic_dom"/>
</dbReference>
<evidence type="ECO:0000259" key="11">
    <source>
        <dbReference type="PROSITE" id="PS52029"/>
    </source>
</evidence>
<name>A0A8J2YE89_9BACL</name>
<dbReference type="RefSeq" id="WP_188648934.1">
    <property type="nucleotide sequence ID" value="NZ_BMHQ01000015.1"/>
</dbReference>
<dbReference type="SUPFAM" id="SSF141523">
    <property type="entry name" value="L,D-transpeptidase catalytic domain-like"/>
    <property type="match status" value="1"/>
</dbReference>
<protein>
    <recommendedName>
        <fullName evidence="11">L,D-TPase catalytic domain-containing protein</fullName>
    </recommendedName>
</protein>
<dbReference type="InterPro" id="IPR002477">
    <property type="entry name" value="Peptidoglycan-bd-like"/>
</dbReference>
<evidence type="ECO:0000256" key="6">
    <source>
        <dbReference type="ARBA" id="ARBA00022960"/>
    </source>
</evidence>
<feature type="domain" description="L,D-TPase catalytic" evidence="11">
    <location>
        <begin position="34"/>
        <end position="143"/>
    </location>
</feature>
<dbReference type="Gene3D" id="1.10.101.10">
    <property type="entry name" value="PGBD-like superfamily/PGBD"/>
    <property type="match status" value="1"/>
</dbReference>
<dbReference type="PANTHER" id="PTHR30582">
    <property type="entry name" value="L,D-TRANSPEPTIDASE"/>
    <property type="match status" value="1"/>
</dbReference>
<dbReference type="UniPathway" id="UPA00219"/>
<evidence type="ECO:0000256" key="3">
    <source>
        <dbReference type="ARBA" id="ARBA00022676"/>
    </source>
</evidence>
<feature type="signal peptide" evidence="10">
    <location>
        <begin position="1"/>
        <end position="24"/>
    </location>
</feature>
<dbReference type="GO" id="GO:0016757">
    <property type="term" value="F:glycosyltransferase activity"/>
    <property type="evidence" value="ECO:0007669"/>
    <property type="project" value="UniProtKB-KW"/>
</dbReference>
<proteinExistence type="inferred from homology"/>
<keyword evidence="6 9" id="KW-0133">Cell shape</keyword>
<comment type="pathway">
    <text evidence="1 9">Cell wall biogenesis; peptidoglycan biosynthesis.</text>
</comment>
<keyword evidence="10" id="KW-0732">Signal</keyword>
<evidence type="ECO:0000256" key="10">
    <source>
        <dbReference type="SAM" id="SignalP"/>
    </source>
</evidence>
<dbReference type="InterPro" id="IPR050979">
    <property type="entry name" value="LD-transpeptidase"/>
</dbReference>
<feature type="chain" id="PRO_5035204512" description="L,D-TPase catalytic domain-containing protein" evidence="10">
    <location>
        <begin position="25"/>
        <end position="222"/>
    </location>
</feature>
<keyword evidence="13" id="KW-1185">Reference proteome</keyword>
<accession>A0A8J2YE89</accession>
<dbReference type="SUPFAM" id="SSF47090">
    <property type="entry name" value="PGBD-like"/>
    <property type="match status" value="1"/>
</dbReference>
<dbReference type="Pfam" id="PF03734">
    <property type="entry name" value="YkuD"/>
    <property type="match status" value="1"/>
</dbReference>
<reference evidence="12" key="2">
    <citation type="submission" date="2020-09" db="EMBL/GenBank/DDBJ databases">
        <authorList>
            <person name="Sun Q."/>
            <person name="Zhou Y."/>
        </authorList>
    </citation>
    <scope>NUCLEOTIDE SEQUENCE</scope>
    <source>
        <strain evidence="12">CGMCC 1.15179</strain>
    </source>
</reference>
<dbReference type="PANTHER" id="PTHR30582:SF24">
    <property type="entry name" value="L,D-TRANSPEPTIDASE ERFK_SRFK-RELATED"/>
    <property type="match status" value="1"/>
</dbReference>
<dbReference type="PROSITE" id="PS52029">
    <property type="entry name" value="LD_TPASE"/>
    <property type="match status" value="1"/>
</dbReference>
<dbReference type="GO" id="GO:0005576">
    <property type="term" value="C:extracellular region"/>
    <property type="evidence" value="ECO:0007669"/>
    <property type="project" value="TreeGrafter"/>
</dbReference>
<keyword evidence="3" id="KW-0328">Glycosyltransferase</keyword>
<evidence type="ECO:0000313" key="12">
    <source>
        <dbReference type="EMBL" id="GGE27772.1"/>
    </source>
</evidence>
<keyword evidence="4" id="KW-0808">Transferase</keyword>
<sequence length="222" mass="25091">MKKSVVGLSLFFLCITSLISRSIAVEVADAPKEIWVKIDLWKRRLFLMEGSKVVQSFPVAAGKENFPTPIGNWKVTEKSREWGGGFGTRWLGLNVPWGTYGIHGTNQPNSIGHDTSHGCIRMLNSDIERLFERTPVGVTVRIEGPIFGREEWRMKKLVRGDRGTLVMLVQNRLQAAGYYSGPVDGIFGQALERTVKRYQRDHRLLVTGQIQLPEYIHLGLLE</sequence>
<dbReference type="Gene3D" id="2.40.440.10">
    <property type="entry name" value="L,D-transpeptidase catalytic domain-like"/>
    <property type="match status" value="1"/>
</dbReference>
<evidence type="ECO:0000256" key="9">
    <source>
        <dbReference type="PROSITE-ProRule" id="PRU01373"/>
    </source>
</evidence>
<dbReference type="GO" id="GO:0071972">
    <property type="term" value="F:peptidoglycan L,D-transpeptidase activity"/>
    <property type="evidence" value="ECO:0007669"/>
    <property type="project" value="TreeGrafter"/>
</dbReference>
<organism evidence="12 13">
    <name type="scientific">Marinithermofilum abyssi</name>
    <dbReference type="NCBI Taxonomy" id="1571185"/>
    <lineage>
        <taxon>Bacteria</taxon>
        <taxon>Bacillati</taxon>
        <taxon>Bacillota</taxon>
        <taxon>Bacilli</taxon>
        <taxon>Bacillales</taxon>
        <taxon>Thermoactinomycetaceae</taxon>
        <taxon>Marinithermofilum</taxon>
    </lineage>
</organism>